<reference evidence="1" key="2">
    <citation type="submission" date="2021-04" db="EMBL/GenBank/DDBJ databases">
        <authorList>
            <person name="Gilroy R."/>
        </authorList>
    </citation>
    <scope>NUCLEOTIDE SEQUENCE</scope>
    <source>
        <strain evidence="1">1345</strain>
    </source>
</reference>
<dbReference type="Proteomes" id="UP000886750">
    <property type="component" value="Unassembled WGS sequence"/>
</dbReference>
<gene>
    <name evidence="1" type="ORF">H9729_02755</name>
</gene>
<evidence type="ECO:0000313" key="2">
    <source>
        <dbReference type="Proteomes" id="UP000886750"/>
    </source>
</evidence>
<dbReference type="AlphaFoldDB" id="A0A9D2CSE7"/>
<organism evidence="1 2">
    <name type="scientific">Candidatus Borkfalkia excrementigallinarum</name>
    <dbReference type="NCBI Taxonomy" id="2838506"/>
    <lineage>
        <taxon>Bacteria</taxon>
        <taxon>Bacillati</taxon>
        <taxon>Bacillota</taxon>
        <taxon>Clostridia</taxon>
        <taxon>Christensenellales</taxon>
        <taxon>Christensenellaceae</taxon>
        <taxon>Candidatus Borkfalkia</taxon>
    </lineage>
</organism>
<accession>A0A9D2CSE7</accession>
<name>A0A9D2CSE7_9FIRM</name>
<dbReference type="EMBL" id="DXCQ01000027">
    <property type="protein sequence ID" value="HIY96586.1"/>
    <property type="molecule type" value="Genomic_DNA"/>
</dbReference>
<dbReference type="InterPro" id="IPR011044">
    <property type="entry name" value="Quino_amine_DH_bsu"/>
</dbReference>
<proteinExistence type="predicted"/>
<reference evidence="1" key="1">
    <citation type="journal article" date="2021" name="PeerJ">
        <title>Extensive microbial diversity within the chicken gut microbiome revealed by metagenomics and culture.</title>
        <authorList>
            <person name="Gilroy R."/>
            <person name="Ravi A."/>
            <person name="Getino M."/>
            <person name="Pursley I."/>
            <person name="Horton D.L."/>
            <person name="Alikhan N.F."/>
            <person name="Baker D."/>
            <person name="Gharbi K."/>
            <person name="Hall N."/>
            <person name="Watson M."/>
            <person name="Adriaenssens E.M."/>
            <person name="Foster-Nyarko E."/>
            <person name="Jarju S."/>
            <person name="Secka A."/>
            <person name="Antonio M."/>
            <person name="Oren A."/>
            <person name="Chaudhuri R.R."/>
            <person name="La Ragione R."/>
            <person name="Hildebrand F."/>
            <person name="Pallen M.J."/>
        </authorList>
    </citation>
    <scope>NUCLEOTIDE SEQUENCE</scope>
    <source>
        <strain evidence="1">1345</strain>
    </source>
</reference>
<evidence type="ECO:0000313" key="1">
    <source>
        <dbReference type="EMBL" id="HIY96586.1"/>
    </source>
</evidence>
<dbReference type="SUPFAM" id="SSF50969">
    <property type="entry name" value="YVTN repeat-like/Quinoprotein amine dehydrogenase"/>
    <property type="match status" value="1"/>
</dbReference>
<sequence length="164" mass="19416">MDGLWNAKGGKWKRIFDMRPQARAFFTICGERYTVLLNGGSATVEDGRTGEQLARFKNFNYLYTGDIKPDETEFFALENGKHFYVFSLEDFTQRLRVTLPRRYEAIDVCGRYSDDGKLLYVPAYKYDKGYTYVLFRYETDTYTLVSMEQMRDAEWDKEWGWQAI</sequence>
<protein>
    <submittedName>
        <fullName evidence="1">Uncharacterized protein</fullName>
    </submittedName>
</protein>
<comment type="caution">
    <text evidence="1">The sequence shown here is derived from an EMBL/GenBank/DDBJ whole genome shotgun (WGS) entry which is preliminary data.</text>
</comment>